<feature type="domain" description="Peptidase S8/S53" evidence="7">
    <location>
        <begin position="111"/>
        <end position="340"/>
    </location>
</feature>
<dbReference type="PANTHER" id="PTHR43806">
    <property type="entry name" value="PEPTIDASE S8"/>
    <property type="match status" value="1"/>
</dbReference>
<dbReference type="eggNOG" id="COG1404">
    <property type="taxonomic scope" value="Bacteria"/>
</dbReference>
<keyword evidence="9" id="KW-1185">Reference proteome</keyword>
<reference evidence="8 9" key="1">
    <citation type="submission" date="2007-03" db="EMBL/GenBank/DDBJ databases">
        <title>Complete sequence of Desulfotomaculum reducens MI-1.</title>
        <authorList>
            <consortium name="US DOE Joint Genome Institute"/>
            <person name="Copeland A."/>
            <person name="Lucas S."/>
            <person name="Lapidus A."/>
            <person name="Barry K."/>
            <person name="Detter J.C."/>
            <person name="Glavina del Rio T."/>
            <person name="Hammon N."/>
            <person name="Israni S."/>
            <person name="Dalin E."/>
            <person name="Tice H."/>
            <person name="Pitluck S."/>
            <person name="Sims D."/>
            <person name="Brettin T."/>
            <person name="Bruce D."/>
            <person name="Han C."/>
            <person name="Tapia R."/>
            <person name="Schmutz J."/>
            <person name="Larimer F."/>
            <person name="Land M."/>
            <person name="Hauser L."/>
            <person name="Kyrpides N."/>
            <person name="Kim E."/>
            <person name="Tebo B.M."/>
            <person name="Richardson P."/>
        </authorList>
    </citation>
    <scope>NUCLEOTIDE SEQUENCE [LARGE SCALE GENOMIC DNA]</scope>
    <source>
        <strain evidence="8 9">MI-1</strain>
    </source>
</reference>
<dbReference type="STRING" id="349161.Dred_0089"/>
<evidence type="ECO:0000313" key="8">
    <source>
        <dbReference type="EMBL" id="ABO48639.1"/>
    </source>
</evidence>
<feature type="active site" description="Charge relay system" evidence="6">
    <location>
        <position position="307"/>
    </location>
</feature>
<feature type="active site" description="Charge relay system" evidence="6">
    <location>
        <position position="120"/>
    </location>
</feature>
<dbReference type="RefSeq" id="WP_011876483.1">
    <property type="nucleotide sequence ID" value="NC_009253.1"/>
</dbReference>
<evidence type="ECO:0000256" key="1">
    <source>
        <dbReference type="ARBA" id="ARBA00011073"/>
    </source>
</evidence>
<comment type="similarity">
    <text evidence="1 6">Belongs to the peptidase S8 family.</text>
</comment>
<evidence type="ECO:0000256" key="4">
    <source>
        <dbReference type="ARBA" id="ARBA00022801"/>
    </source>
</evidence>
<dbReference type="InterPro" id="IPR023827">
    <property type="entry name" value="Peptidase_S8_Asp-AS"/>
</dbReference>
<dbReference type="InterPro" id="IPR000209">
    <property type="entry name" value="Peptidase_S8/S53_dom"/>
</dbReference>
<dbReference type="PROSITE" id="PS51892">
    <property type="entry name" value="SUBTILASE"/>
    <property type="match status" value="1"/>
</dbReference>
<evidence type="ECO:0000256" key="6">
    <source>
        <dbReference type="PROSITE-ProRule" id="PRU01240"/>
    </source>
</evidence>
<dbReference type="Pfam" id="PF00082">
    <property type="entry name" value="Peptidase_S8"/>
    <property type="match status" value="1"/>
</dbReference>
<gene>
    <name evidence="8" type="ordered locus">Dred_0089</name>
</gene>
<organism evidence="8 9">
    <name type="scientific">Desulforamulus reducens (strain ATCC BAA-1160 / DSM 100696 / MI-1)</name>
    <name type="common">Desulfotomaculum reducens</name>
    <dbReference type="NCBI Taxonomy" id="349161"/>
    <lineage>
        <taxon>Bacteria</taxon>
        <taxon>Bacillati</taxon>
        <taxon>Bacillota</taxon>
        <taxon>Clostridia</taxon>
        <taxon>Eubacteriales</taxon>
        <taxon>Peptococcaceae</taxon>
        <taxon>Desulforamulus</taxon>
    </lineage>
</organism>
<dbReference type="InterPro" id="IPR022398">
    <property type="entry name" value="Peptidase_S8_His-AS"/>
</dbReference>
<dbReference type="SUPFAM" id="SSF52743">
    <property type="entry name" value="Subtilisin-like"/>
    <property type="match status" value="1"/>
</dbReference>
<dbReference type="InterPro" id="IPR036852">
    <property type="entry name" value="Peptidase_S8/S53_dom_sf"/>
</dbReference>
<dbReference type="GO" id="GO:0046872">
    <property type="term" value="F:metal ion binding"/>
    <property type="evidence" value="ECO:0007669"/>
    <property type="project" value="UniProtKB-KW"/>
</dbReference>
<dbReference type="InterPro" id="IPR050131">
    <property type="entry name" value="Peptidase_S8_subtilisin-like"/>
</dbReference>
<evidence type="ECO:0000256" key="5">
    <source>
        <dbReference type="ARBA" id="ARBA00022825"/>
    </source>
</evidence>
<sequence>MGGRNTRVRIILFKDQLHRGDLTPPHMGLINWMGAQNVRALPNVNGVICTLSPKITDQEILSTGGVVAVEENCKISLVPWAPIKFKPFSEQIIPWGVHYIGSDVCWSETRGQGVRIAVIDSGIDNNHANLRNNLRGGKNFIAPEASYHDDNGHGTHVAGIIAAADIGKGVLGVAPEAEIYALKVLDQWGDGTILNAINAINWCLQKNIHIANMSFGTDKYSRALEEAVRVACSRGLLIVAAAGNDGGPGTVDYPAVFKETLSVAALDTKGNLADFSSSGSEVDLLAPGSNILSTYRWGTYVRLSGSSMAAAHTAGAAALLRAKYPYEDIHMIARRLMAGAMKIKEKDGQLTGAGVVRVDVSLKSYPGA</sequence>
<dbReference type="PRINTS" id="PR00723">
    <property type="entry name" value="SUBTILISIN"/>
</dbReference>
<evidence type="ECO:0000256" key="3">
    <source>
        <dbReference type="ARBA" id="ARBA00022723"/>
    </source>
</evidence>
<dbReference type="InterPro" id="IPR034202">
    <property type="entry name" value="Subtilisin_Carlsberg-like"/>
</dbReference>
<dbReference type="HOGENOM" id="CLU_011263_15_0_9"/>
<evidence type="ECO:0000313" key="9">
    <source>
        <dbReference type="Proteomes" id="UP000001556"/>
    </source>
</evidence>
<dbReference type="AlphaFoldDB" id="A4J0N6"/>
<dbReference type="GO" id="GO:0004252">
    <property type="term" value="F:serine-type endopeptidase activity"/>
    <property type="evidence" value="ECO:0007669"/>
    <property type="project" value="UniProtKB-UniRule"/>
</dbReference>
<dbReference type="PROSITE" id="PS00137">
    <property type="entry name" value="SUBTILASE_HIS"/>
    <property type="match status" value="1"/>
</dbReference>
<evidence type="ECO:0000259" key="7">
    <source>
        <dbReference type="Pfam" id="PF00082"/>
    </source>
</evidence>
<keyword evidence="4 6" id="KW-0378">Hydrolase</keyword>
<keyword evidence="2 6" id="KW-0645">Protease</keyword>
<keyword evidence="3" id="KW-0479">Metal-binding</keyword>
<feature type="active site" description="Charge relay system" evidence="6">
    <location>
        <position position="153"/>
    </location>
</feature>
<dbReference type="Gene3D" id="3.40.50.200">
    <property type="entry name" value="Peptidase S8/S53 domain"/>
    <property type="match status" value="1"/>
</dbReference>
<dbReference type="OrthoDB" id="9798386at2"/>
<accession>A4J0N6</accession>
<evidence type="ECO:0000256" key="2">
    <source>
        <dbReference type="ARBA" id="ARBA00022670"/>
    </source>
</evidence>
<dbReference type="InterPro" id="IPR015500">
    <property type="entry name" value="Peptidase_S8_subtilisin-rel"/>
</dbReference>
<dbReference type="Proteomes" id="UP000001556">
    <property type="component" value="Chromosome"/>
</dbReference>
<dbReference type="EMBL" id="CP000612">
    <property type="protein sequence ID" value="ABO48639.1"/>
    <property type="molecule type" value="Genomic_DNA"/>
</dbReference>
<protein>
    <submittedName>
        <fullName evidence="8">Peptidase S8 and S53, subtilisin, kexin, sedolisin</fullName>
    </submittedName>
</protein>
<dbReference type="GO" id="GO:0006508">
    <property type="term" value="P:proteolysis"/>
    <property type="evidence" value="ECO:0007669"/>
    <property type="project" value="UniProtKB-KW"/>
</dbReference>
<proteinExistence type="inferred from homology"/>
<dbReference type="CDD" id="cd07477">
    <property type="entry name" value="Peptidases_S8_Subtilisin_subset"/>
    <property type="match status" value="1"/>
</dbReference>
<name>A4J0N6_DESRM</name>
<keyword evidence="5 6" id="KW-0720">Serine protease</keyword>
<dbReference type="KEGG" id="drm:Dred_0089"/>
<dbReference type="PANTHER" id="PTHR43806:SF11">
    <property type="entry name" value="CEREVISIN-RELATED"/>
    <property type="match status" value="1"/>
</dbReference>
<dbReference type="PROSITE" id="PS00136">
    <property type="entry name" value="SUBTILASE_ASP"/>
    <property type="match status" value="1"/>
</dbReference>